<name>A0A6M8BIC0_9CYAN</name>
<dbReference type="PANTHER" id="PTHR47505">
    <property type="entry name" value="DNA UTILIZATION PROTEIN YHGH"/>
    <property type="match status" value="1"/>
</dbReference>
<keyword evidence="3" id="KW-1185">Reference proteome</keyword>
<evidence type="ECO:0000313" key="3">
    <source>
        <dbReference type="Proteomes" id="UP000505210"/>
    </source>
</evidence>
<dbReference type="InterPro" id="IPR029057">
    <property type="entry name" value="PRTase-like"/>
</dbReference>
<dbReference type="PANTHER" id="PTHR47505:SF1">
    <property type="entry name" value="DNA UTILIZATION PROTEIN YHGH"/>
    <property type="match status" value="1"/>
</dbReference>
<evidence type="ECO:0000256" key="1">
    <source>
        <dbReference type="ARBA" id="ARBA00008007"/>
    </source>
</evidence>
<dbReference type="AlphaFoldDB" id="A0A6M8BIC0"/>
<organism evidence="2 3">
    <name type="scientific">Thermoleptolyngbya sichuanensis A183</name>
    <dbReference type="NCBI Taxonomy" id="2737172"/>
    <lineage>
        <taxon>Bacteria</taxon>
        <taxon>Bacillati</taxon>
        <taxon>Cyanobacteriota</taxon>
        <taxon>Cyanophyceae</taxon>
        <taxon>Oculatellales</taxon>
        <taxon>Oculatellaceae</taxon>
        <taxon>Thermoleptolyngbya</taxon>
        <taxon>Thermoleptolyngbya sichuanensis</taxon>
    </lineage>
</organism>
<proteinExistence type="inferred from homology"/>
<dbReference type="CDD" id="cd06223">
    <property type="entry name" value="PRTases_typeI"/>
    <property type="match status" value="1"/>
</dbReference>
<dbReference type="Proteomes" id="UP000505210">
    <property type="component" value="Chromosome"/>
</dbReference>
<accession>A0A6M8BIC0</accession>
<sequence>MNLLQPLLNLVLQPCCPMCGRTDGRSPAPPLCIDCDRRLTHCQIPQPTTEWRPPLPVFSWGKYQGTLKQAIATLKYNNHPELARPLGHAMGRAWLHSVHGKTPLIVVPIPMHADKQKQRGFNQAELLAASFCQITRLPLERRGLVRVRATTPQFGLSVEERSQNVAGAFQVGPAFGRSPRRPVLLLDDIYTTGATARNAAACLEARGIRVYGLVALASPRFGDD</sequence>
<reference evidence="2 3" key="1">
    <citation type="submission" date="2020-05" db="EMBL/GenBank/DDBJ databases">
        <title>Complete genome sequence of of a novel Thermoleptolyngbya strain isolated from hot springs of Ganzi, Sichuan China.</title>
        <authorList>
            <person name="Tang J."/>
            <person name="Daroch M."/>
            <person name="Li L."/>
            <person name="Waleron K."/>
            <person name="Waleron M."/>
            <person name="Waleron M."/>
        </authorList>
    </citation>
    <scope>NUCLEOTIDE SEQUENCE [LARGE SCALE GENOMIC DNA]</scope>
    <source>
        <strain evidence="2 3">PKUAC-SCTA183</strain>
    </source>
</reference>
<dbReference type="InterPro" id="IPR000836">
    <property type="entry name" value="PRTase_dom"/>
</dbReference>
<dbReference type="Gene3D" id="3.40.50.2020">
    <property type="match status" value="1"/>
</dbReference>
<evidence type="ECO:0000313" key="2">
    <source>
        <dbReference type="EMBL" id="QKD84166.1"/>
    </source>
</evidence>
<dbReference type="SUPFAM" id="SSF53271">
    <property type="entry name" value="PRTase-like"/>
    <property type="match status" value="1"/>
</dbReference>
<protein>
    <submittedName>
        <fullName evidence="2">ComF family protein</fullName>
    </submittedName>
</protein>
<dbReference type="EMBL" id="CP053661">
    <property type="protein sequence ID" value="QKD84166.1"/>
    <property type="molecule type" value="Genomic_DNA"/>
</dbReference>
<dbReference type="InterPro" id="IPR051910">
    <property type="entry name" value="ComF/GntX_DNA_util-trans"/>
</dbReference>
<dbReference type="KEGG" id="theu:HPC62_20065"/>
<gene>
    <name evidence="2" type="ORF">HPC62_20065</name>
</gene>
<comment type="similarity">
    <text evidence="1">Belongs to the ComF/GntX family.</text>
</comment>